<dbReference type="CDD" id="cd00610">
    <property type="entry name" value="OAT_like"/>
    <property type="match status" value="1"/>
</dbReference>
<dbReference type="GO" id="GO:0008483">
    <property type="term" value="F:transaminase activity"/>
    <property type="evidence" value="ECO:0007669"/>
    <property type="project" value="InterPro"/>
</dbReference>
<comment type="similarity">
    <text evidence="1">Belongs to the class-III pyridoxal-phosphate-dependent aminotransferase family.</text>
</comment>
<dbReference type="AlphaFoldDB" id="A0A0G4FMD3"/>
<dbReference type="Pfam" id="PF00202">
    <property type="entry name" value="Aminotran_3"/>
    <property type="match status" value="1"/>
</dbReference>
<dbReference type="InterPro" id="IPR015424">
    <property type="entry name" value="PyrdxlP-dep_Trfase"/>
</dbReference>
<feature type="region of interest" description="Disordered" evidence="3">
    <location>
        <begin position="585"/>
        <end position="642"/>
    </location>
</feature>
<feature type="compositionally biased region" description="Low complexity" evidence="3">
    <location>
        <begin position="590"/>
        <end position="601"/>
    </location>
</feature>
<dbReference type="VEuPathDB" id="CryptoDB:Cvel_17760"/>
<sequence>MVARRFVSIERATPLNGEVLSAVVSFLTKEAPLSPCTEIELSGLVQGVLSEVSSYSRGSLNVVAFLEVCRRVGHEFSPASSSSFGPSKAKIIVRHTLDGSSPYGSIETLSEPSVKSRKDLLRCLAYLCAVVCIRSADALQSLVTVLSAVKALLEVQLTEKELEAVILVAWGRLLFLQNGPTSGLSSLLLVDACAESVEEKLQTLLSPNGPFSPVEKTEMGTGTGLPLAFHVVKAAVSGGGGGSGGLRVRSPPRVSSQAGSLLFSAEEKRERETPSRIASLATTTSAKQAATSSSSSSKQLPCSTVSCRLPDSSEVLLSAALARTDLSPASPLWNSVETVQTAQAEEEGGRKGEGTVSASPSSGSLLGRSAYQWTVQLDSAALEQFARQVGGSAGEVVLCVSEWMEARPALRGRDGRLHDHLGRDGFVREGVKTIVSGRSLIPVFVGGDAESRHREAWQSPQSLLLKAPRDAVVLRSDTNSMVLLLEKADQTDEKVCVLLENVSPLSSIQKGSRMSAGDAVATASLWCGGSGGSPFDFEVSVSAWLHRVPFPASRSSLVSAELLPIWRDLFIDPLPLIQAGSQGVDTFQGSSAAPTATVAPSSPSPPHSPAVSNSAKGSEVSAETITTREGGEGSEDISATGGGVRFRGAQSLLFGRKMRTPSELQEARKRVVGPNCSLFYRQRPLKIVRGVQEFLMDEGGRLFLDCINNVAHVGHGHPLVVQAGQAQMGVLNTNARFLHDGLVAYAERLCSLLPEGLDVAFLTCTGSEANELALRLARAYTGREDLVVLEGCYHGNTSALVNVCAYEKYGQTAAPWSHPVVCPDPYRGPFTYENSDAGEKYAGLVKDKIEEVEKKGRGVAAFLAESVMSCGGQVFYPQGFLKTAFEHARAAGALAIADEVQTGFGRTGSPFWWAFEEQGAVPDIVTMGKPIGNGHPLSAVVTTREVADAFRKGEYFNTFGGNPVSCAVGLAVIQAVELGGLRERAGEVGAYLVKRLQGLMADFPLLGDVRGRGLFVGIELVRDRVTKEPAKEEASYLALRLRELGILVSTDGPHGNVLKLKPPMTFCGASADGLVAAFEGALREDCLSEEAVAQRRTKESERKEQAAKEHLASAMWIERALQSGAACLVSAWQGLARRPLLVGALGALVGVAASRLAQRVR</sequence>
<evidence type="ECO:0000313" key="4">
    <source>
        <dbReference type="EMBL" id="CEM15232.1"/>
    </source>
</evidence>
<dbReference type="InterPro" id="IPR015422">
    <property type="entry name" value="PyrdxlP-dep_Trfase_small"/>
</dbReference>
<dbReference type="PANTHER" id="PTHR45688">
    <property type="match status" value="1"/>
</dbReference>
<dbReference type="InterPro" id="IPR005814">
    <property type="entry name" value="Aminotrans_3"/>
</dbReference>
<organism evidence="4">
    <name type="scientific">Chromera velia CCMP2878</name>
    <dbReference type="NCBI Taxonomy" id="1169474"/>
    <lineage>
        <taxon>Eukaryota</taxon>
        <taxon>Sar</taxon>
        <taxon>Alveolata</taxon>
        <taxon>Colpodellida</taxon>
        <taxon>Chromeraceae</taxon>
        <taxon>Chromera</taxon>
    </lineage>
</organism>
<evidence type="ECO:0000256" key="3">
    <source>
        <dbReference type="SAM" id="MobiDB-lite"/>
    </source>
</evidence>
<dbReference type="PANTHER" id="PTHR45688:SF13">
    <property type="entry name" value="ALANINE--GLYOXYLATE AMINOTRANSFERASE 2-LIKE"/>
    <property type="match status" value="1"/>
</dbReference>
<feature type="region of interest" description="Disordered" evidence="3">
    <location>
        <begin position="239"/>
        <end position="303"/>
    </location>
</feature>
<evidence type="ECO:0000256" key="1">
    <source>
        <dbReference type="ARBA" id="ARBA00008954"/>
    </source>
</evidence>
<dbReference type="EMBL" id="CDMZ01000481">
    <property type="protein sequence ID" value="CEM15232.1"/>
    <property type="molecule type" value="Genomic_DNA"/>
</dbReference>
<dbReference type="Gene3D" id="3.90.1150.10">
    <property type="entry name" value="Aspartate Aminotransferase, domain 1"/>
    <property type="match status" value="1"/>
</dbReference>
<protein>
    <submittedName>
        <fullName evidence="4">Uncharacterized protein</fullName>
    </submittedName>
</protein>
<name>A0A0G4FMD3_9ALVE</name>
<dbReference type="InterPro" id="IPR015421">
    <property type="entry name" value="PyrdxlP-dep_Trfase_major"/>
</dbReference>
<proteinExistence type="inferred from homology"/>
<evidence type="ECO:0000256" key="2">
    <source>
        <dbReference type="ARBA" id="ARBA00022898"/>
    </source>
</evidence>
<keyword evidence="2" id="KW-0663">Pyridoxal phosphate</keyword>
<feature type="region of interest" description="Disordered" evidence="3">
    <location>
        <begin position="338"/>
        <end position="362"/>
    </location>
</feature>
<dbReference type="GO" id="GO:0005739">
    <property type="term" value="C:mitochondrion"/>
    <property type="evidence" value="ECO:0007669"/>
    <property type="project" value="TreeGrafter"/>
</dbReference>
<dbReference type="Gene3D" id="3.40.640.10">
    <property type="entry name" value="Type I PLP-dependent aspartate aminotransferase-like (Major domain)"/>
    <property type="match status" value="1"/>
</dbReference>
<dbReference type="GO" id="GO:0030170">
    <property type="term" value="F:pyridoxal phosphate binding"/>
    <property type="evidence" value="ECO:0007669"/>
    <property type="project" value="InterPro"/>
</dbReference>
<gene>
    <name evidence="4" type="ORF">Cvel_17760</name>
</gene>
<feature type="compositionally biased region" description="Low complexity" evidence="3">
    <location>
        <begin position="278"/>
        <end position="300"/>
    </location>
</feature>
<reference evidence="4" key="1">
    <citation type="submission" date="2014-11" db="EMBL/GenBank/DDBJ databases">
        <authorList>
            <person name="Otto D Thomas"/>
            <person name="Naeem Raeece"/>
        </authorList>
    </citation>
    <scope>NUCLEOTIDE SEQUENCE</scope>
</reference>
<accession>A0A0G4FMD3</accession>
<dbReference type="SUPFAM" id="SSF53383">
    <property type="entry name" value="PLP-dependent transferases"/>
    <property type="match status" value="1"/>
</dbReference>
<feature type="compositionally biased region" description="Basic and acidic residues" evidence="3">
    <location>
        <begin position="265"/>
        <end position="274"/>
    </location>
</feature>